<sequence length="99" mass="11078">MPVQPPLRITLKLDIHEGSAPVHLARIAPQHPNFQPIHLDGSFMDAPCKSHNWSLLSPNATVSTAPALKTRPLSRFPERASLPLAHFVVFSFVRRPFPR</sequence>
<evidence type="ECO:0000313" key="1">
    <source>
        <dbReference type="EMBL" id="GBN14894.1"/>
    </source>
</evidence>
<dbReference type="EMBL" id="BGPR01005962">
    <property type="protein sequence ID" value="GBN14894.1"/>
    <property type="molecule type" value="Genomic_DNA"/>
</dbReference>
<name>A0A4Y2LK29_ARAVE</name>
<gene>
    <name evidence="1" type="ORF">AVEN_29939_1</name>
</gene>
<dbReference type="Proteomes" id="UP000499080">
    <property type="component" value="Unassembled WGS sequence"/>
</dbReference>
<accession>A0A4Y2LK29</accession>
<organism evidence="1 2">
    <name type="scientific">Araneus ventricosus</name>
    <name type="common">Orbweaver spider</name>
    <name type="synonym">Epeira ventricosa</name>
    <dbReference type="NCBI Taxonomy" id="182803"/>
    <lineage>
        <taxon>Eukaryota</taxon>
        <taxon>Metazoa</taxon>
        <taxon>Ecdysozoa</taxon>
        <taxon>Arthropoda</taxon>
        <taxon>Chelicerata</taxon>
        <taxon>Arachnida</taxon>
        <taxon>Araneae</taxon>
        <taxon>Araneomorphae</taxon>
        <taxon>Entelegynae</taxon>
        <taxon>Araneoidea</taxon>
        <taxon>Araneidae</taxon>
        <taxon>Araneus</taxon>
    </lineage>
</organism>
<proteinExistence type="predicted"/>
<keyword evidence="2" id="KW-1185">Reference proteome</keyword>
<dbReference type="AlphaFoldDB" id="A0A4Y2LK29"/>
<evidence type="ECO:0000313" key="2">
    <source>
        <dbReference type="Proteomes" id="UP000499080"/>
    </source>
</evidence>
<protein>
    <submittedName>
        <fullName evidence="1">Uncharacterized protein</fullName>
    </submittedName>
</protein>
<comment type="caution">
    <text evidence="1">The sequence shown here is derived from an EMBL/GenBank/DDBJ whole genome shotgun (WGS) entry which is preliminary data.</text>
</comment>
<reference evidence="1 2" key="1">
    <citation type="journal article" date="2019" name="Sci. Rep.">
        <title>Orb-weaving spider Araneus ventricosus genome elucidates the spidroin gene catalogue.</title>
        <authorList>
            <person name="Kono N."/>
            <person name="Nakamura H."/>
            <person name="Ohtoshi R."/>
            <person name="Moran D.A.P."/>
            <person name="Shinohara A."/>
            <person name="Yoshida Y."/>
            <person name="Fujiwara M."/>
            <person name="Mori M."/>
            <person name="Tomita M."/>
            <person name="Arakawa K."/>
        </authorList>
    </citation>
    <scope>NUCLEOTIDE SEQUENCE [LARGE SCALE GENOMIC DNA]</scope>
</reference>